<evidence type="ECO:0000256" key="1">
    <source>
        <dbReference type="ARBA" id="ARBA00022737"/>
    </source>
</evidence>
<dbReference type="Pfam" id="PF02493">
    <property type="entry name" value="MORN"/>
    <property type="match status" value="3"/>
</dbReference>
<dbReference type="AlphaFoldDB" id="A0A6C0JZE4"/>
<evidence type="ECO:0000313" key="2">
    <source>
        <dbReference type="EMBL" id="QHU10713.1"/>
    </source>
</evidence>
<dbReference type="EMBL" id="MN740770">
    <property type="protein sequence ID" value="QHU10713.1"/>
    <property type="molecule type" value="Genomic_DNA"/>
</dbReference>
<organism evidence="2">
    <name type="scientific">viral metagenome</name>
    <dbReference type="NCBI Taxonomy" id="1070528"/>
    <lineage>
        <taxon>unclassified sequences</taxon>
        <taxon>metagenomes</taxon>
        <taxon>organismal metagenomes</taxon>
    </lineage>
</organism>
<dbReference type="SUPFAM" id="SSF82185">
    <property type="entry name" value="Histone H3 K4-specific methyltransferase SET7/9 N-terminal domain"/>
    <property type="match status" value="2"/>
</dbReference>
<dbReference type="InterPro" id="IPR003409">
    <property type="entry name" value="MORN"/>
</dbReference>
<name>A0A6C0JZE4_9ZZZZ</name>
<dbReference type="PANTHER" id="PTHR43215">
    <property type="entry name" value="RADIAL SPOKE HEAD 1 HOMOLOG"/>
    <property type="match status" value="1"/>
</dbReference>
<dbReference type="PANTHER" id="PTHR43215:SF14">
    <property type="entry name" value="RADIAL SPOKE HEAD 1 HOMOLOG"/>
    <property type="match status" value="1"/>
</dbReference>
<proteinExistence type="predicted"/>
<reference evidence="2" key="1">
    <citation type="journal article" date="2020" name="Nature">
        <title>Giant virus diversity and host interactions through global metagenomics.</title>
        <authorList>
            <person name="Schulz F."/>
            <person name="Roux S."/>
            <person name="Paez-Espino D."/>
            <person name="Jungbluth S."/>
            <person name="Walsh D.A."/>
            <person name="Denef V.J."/>
            <person name="McMahon K.D."/>
            <person name="Konstantinidis K.T."/>
            <person name="Eloe-Fadrosh E.A."/>
            <person name="Kyrpides N.C."/>
            <person name="Woyke T."/>
        </authorList>
    </citation>
    <scope>NUCLEOTIDE SEQUENCE</scope>
    <source>
        <strain evidence="2">GVMAG-S-1101165-83</strain>
    </source>
</reference>
<dbReference type="GO" id="GO:0005829">
    <property type="term" value="C:cytosol"/>
    <property type="evidence" value="ECO:0007669"/>
    <property type="project" value="TreeGrafter"/>
</dbReference>
<evidence type="ECO:0008006" key="3">
    <source>
        <dbReference type="Google" id="ProtNLM"/>
    </source>
</evidence>
<dbReference type="Gene3D" id="2.20.110.10">
    <property type="entry name" value="Histone H3 K4-specific methyltransferase SET7/9 N-terminal domain"/>
    <property type="match status" value="2"/>
</dbReference>
<sequence length="218" mass="25059">MKYANGDIYEGKWKDDKIVGLGIMTFADGNILKITKKAQRPSEFDSGIMIYTNGDILEGKWTNNHPIGKLKLVYNNGDVYEGSINNNQRFGIGKLTYDNGDVYEGRFENNIKNGKGTLTLKNSIIKSISGIWRNDMMPNNPTYIYDEKKLNDHLRVKELLHILKYTPKDVPNKSAPFIGSKYRKTKKSYIKRENTRKRCPNGSRKNYKTKVCEKKSAF</sequence>
<keyword evidence="1" id="KW-0677">Repeat</keyword>
<dbReference type="SMART" id="SM00698">
    <property type="entry name" value="MORN"/>
    <property type="match status" value="3"/>
</dbReference>
<accession>A0A6C0JZE4</accession>
<protein>
    <recommendedName>
        <fullName evidence="3">MORN repeat protein</fullName>
    </recommendedName>
</protein>